<gene>
    <name evidence="1" type="ORF">UFOPK3772_02555</name>
</gene>
<reference evidence="1" key="1">
    <citation type="submission" date="2020-05" db="EMBL/GenBank/DDBJ databases">
        <authorList>
            <person name="Chiriac C."/>
            <person name="Salcher M."/>
            <person name="Ghai R."/>
            <person name="Kavagutti S V."/>
        </authorList>
    </citation>
    <scope>NUCLEOTIDE SEQUENCE</scope>
</reference>
<name>A0A6J7LD93_9ZZZZ</name>
<evidence type="ECO:0000313" key="1">
    <source>
        <dbReference type="EMBL" id="CAB4964743.1"/>
    </source>
</evidence>
<dbReference type="PROSITE" id="PS51257">
    <property type="entry name" value="PROKAR_LIPOPROTEIN"/>
    <property type="match status" value="1"/>
</dbReference>
<protein>
    <submittedName>
        <fullName evidence="1">Unannotated protein</fullName>
    </submittedName>
</protein>
<organism evidence="1">
    <name type="scientific">freshwater metagenome</name>
    <dbReference type="NCBI Taxonomy" id="449393"/>
    <lineage>
        <taxon>unclassified sequences</taxon>
        <taxon>metagenomes</taxon>
        <taxon>ecological metagenomes</taxon>
    </lineage>
</organism>
<proteinExistence type="predicted"/>
<sequence>MHSRTGAVAIIGSLAISSALLLGGCGGNSTTAATSSAAAAAAASSGAMSAGPVAATEWNPPRPSGVEDDVWASMGADPAASLDTPEELAKSCQGLKPPSPSDIDALVAIAPKSNAQEWTAYGDYMYAYATQFCANAPDPEPVVYEAAGACDLEAYAYCITPDMDGQTIEIQDPDQAFIDIAGVSVACEGTGMASTMSLAGPDGDFSFTGIYTMGNPGVAGDAVCTVTGNADGATVMTLNVTVLDPA</sequence>
<accession>A0A6J7LD93</accession>
<dbReference type="EMBL" id="CAFBNE010000102">
    <property type="protein sequence ID" value="CAB4964743.1"/>
    <property type="molecule type" value="Genomic_DNA"/>
</dbReference>
<dbReference type="AlphaFoldDB" id="A0A6J7LD93"/>